<dbReference type="GO" id="GO:0005524">
    <property type="term" value="F:ATP binding"/>
    <property type="evidence" value="ECO:0007669"/>
    <property type="project" value="InterPro"/>
</dbReference>
<dbReference type="InterPro" id="IPR001272">
    <property type="entry name" value="PEP_carboxykinase_ATP"/>
</dbReference>
<sequence>MDPILRTASPYPDPSVKGPRSILQARRPDLRRMISNSVNKTSLHPGGVQPHREHTELEEELHETAHIDYDHVAIIHNPSVAALYEDALVYETGSAITDSGALTAYSGAKTGRSPLDKRIVQEDSSKDDIWWGPVNKPMTPEHVQVWKINRERAVDYLNTRNRIYVVDGYAGWDEKYRIKVRVICARAYHALFMRNMLIRPPREELEGFHPDYTIYNAGTFPANRYTEGMTSATSVAINFSAKEMVILGTEYAGETP</sequence>
<keyword evidence="5" id="KW-0418">Kinase</keyword>
<feature type="region of interest" description="Disordered" evidence="4">
    <location>
        <begin position="1"/>
        <end position="20"/>
    </location>
</feature>
<keyword evidence="2" id="KW-0312">Gluconeogenesis</keyword>
<organism evidence="5 6">
    <name type="scientific">Beauveria bassiana</name>
    <name type="common">White muscardine disease fungus</name>
    <name type="synonym">Tritirachium shiotae</name>
    <dbReference type="NCBI Taxonomy" id="176275"/>
    <lineage>
        <taxon>Eukaryota</taxon>
        <taxon>Fungi</taxon>
        <taxon>Dikarya</taxon>
        <taxon>Ascomycota</taxon>
        <taxon>Pezizomycotina</taxon>
        <taxon>Sordariomycetes</taxon>
        <taxon>Hypocreomycetidae</taxon>
        <taxon>Hypocreales</taxon>
        <taxon>Cordycipitaceae</taxon>
        <taxon>Beauveria</taxon>
    </lineage>
</organism>
<keyword evidence="5" id="KW-0670">Pyruvate</keyword>
<evidence type="ECO:0000256" key="3">
    <source>
        <dbReference type="ARBA" id="ARBA00022793"/>
    </source>
</evidence>
<dbReference type="InterPro" id="IPR008210">
    <property type="entry name" value="PEP_carboxykinase_N"/>
</dbReference>
<dbReference type="OMA" id="RHETGTK"/>
<evidence type="ECO:0000313" key="6">
    <source>
        <dbReference type="Proteomes" id="UP000235728"/>
    </source>
</evidence>
<evidence type="ECO:0000256" key="4">
    <source>
        <dbReference type="SAM" id="MobiDB-lite"/>
    </source>
</evidence>
<keyword evidence="3" id="KW-0456">Lyase</keyword>
<gene>
    <name evidence="5" type="primary">acu-6_0</name>
    <name evidence="5" type="ORF">BM221_009401</name>
</gene>
<evidence type="ECO:0000256" key="2">
    <source>
        <dbReference type="ARBA" id="ARBA00022432"/>
    </source>
</evidence>
<dbReference type="PANTHER" id="PTHR30031">
    <property type="entry name" value="PHOSPHOENOLPYRUVATE CARBOXYKINASE ATP"/>
    <property type="match status" value="1"/>
</dbReference>
<dbReference type="Pfam" id="PF01293">
    <property type="entry name" value="PEPCK_ATP"/>
    <property type="match status" value="1"/>
</dbReference>
<dbReference type="GO" id="GO:0005829">
    <property type="term" value="C:cytosol"/>
    <property type="evidence" value="ECO:0007669"/>
    <property type="project" value="TreeGrafter"/>
</dbReference>
<reference evidence="5 6" key="1">
    <citation type="journal article" date="2016" name="Appl. Microbiol. Biotechnol.">
        <title>Characterization of T-DNA insertion mutants with decreased virulence in the entomopathogenic fungus Beauveria bassiana JEF-007.</title>
        <authorList>
            <person name="Kim S."/>
            <person name="Lee S.J."/>
            <person name="Nai Y.S."/>
            <person name="Yu J.S."/>
            <person name="Lee M.R."/>
            <person name="Yang Y.T."/>
            <person name="Kim J.S."/>
        </authorList>
    </citation>
    <scope>NUCLEOTIDE SEQUENCE [LARGE SCALE GENOMIC DNA]</scope>
    <source>
        <strain evidence="5 6">JEF-007</strain>
    </source>
</reference>
<dbReference type="EMBL" id="MRVG01000012">
    <property type="protein sequence ID" value="PMB64561.1"/>
    <property type="molecule type" value="Genomic_DNA"/>
</dbReference>
<dbReference type="GO" id="GO:0006094">
    <property type="term" value="P:gluconeogenesis"/>
    <property type="evidence" value="ECO:0007669"/>
    <property type="project" value="UniProtKB-KW"/>
</dbReference>
<dbReference type="GO" id="GO:0004612">
    <property type="term" value="F:phosphoenolpyruvate carboxykinase (ATP) activity"/>
    <property type="evidence" value="ECO:0007669"/>
    <property type="project" value="InterPro"/>
</dbReference>
<evidence type="ECO:0000313" key="5">
    <source>
        <dbReference type="EMBL" id="PMB64561.1"/>
    </source>
</evidence>
<dbReference type="GO" id="GO:0016301">
    <property type="term" value="F:kinase activity"/>
    <property type="evidence" value="ECO:0007669"/>
    <property type="project" value="UniProtKB-KW"/>
</dbReference>
<keyword evidence="5" id="KW-0808">Transferase</keyword>
<dbReference type="AlphaFoldDB" id="A0A2N6NBA8"/>
<evidence type="ECO:0000256" key="1">
    <source>
        <dbReference type="ARBA" id="ARBA00021932"/>
    </source>
</evidence>
<dbReference type="PANTHER" id="PTHR30031:SF0">
    <property type="entry name" value="PHOSPHOENOLPYRUVATE CARBOXYKINASE (ATP)"/>
    <property type="match status" value="1"/>
</dbReference>
<comment type="caution">
    <text evidence="5">The sequence shown here is derived from an EMBL/GenBank/DDBJ whole genome shotgun (WGS) entry which is preliminary data.</text>
</comment>
<name>A0A2N6NBA8_BEABA</name>
<proteinExistence type="predicted"/>
<keyword evidence="3" id="KW-0210">Decarboxylase</keyword>
<accession>A0A2N6NBA8</accession>
<dbReference type="Proteomes" id="UP000235728">
    <property type="component" value="Unassembled WGS sequence"/>
</dbReference>
<dbReference type="SUPFAM" id="SSF68923">
    <property type="entry name" value="PEP carboxykinase N-terminal domain"/>
    <property type="match status" value="1"/>
</dbReference>
<dbReference type="Gene3D" id="3.40.449.10">
    <property type="entry name" value="Phosphoenolpyruvate Carboxykinase, domain 1"/>
    <property type="match status" value="1"/>
</dbReference>
<protein>
    <recommendedName>
        <fullName evidence="1">Phosphoenolpyruvate carboxykinase (ATP)</fullName>
    </recommendedName>
</protein>